<reference evidence="1" key="1">
    <citation type="submission" date="2020-05" db="UniProtKB">
        <authorList>
            <consortium name="EnsemblMetazoa"/>
        </authorList>
    </citation>
    <scope>IDENTIFICATION</scope>
    <source>
        <strain evidence="1">TTRI</strain>
    </source>
</reference>
<dbReference type="Proteomes" id="UP000078200">
    <property type="component" value="Unassembled WGS sequence"/>
</dbReference>
<name>A0A1A9VF60_GLOAU</name>
<keyword evidence="2" id="KW-1185">Reference proteome</keyword>
<dbReference type="AlphaFoldDB" id="A0A1A9VF60"/>
<organism evidence="1 2">
    <name type="scientific">Glossina austeni</name>
    <name type="common">Savannah tsetse fly</name>
    <dbReference type="NCBI Taxonomy" id="7395"/>
    <lineage>
        <taxon>Eukaryota</taxon>
        <taxon>Metazoa</taxon>
        <taxon>Ecdysozoa</taxon>
        <taxon>Arthropoda</taxon>
        <taxon>Hexapoda</taxon>
        <taxon>Insecta</taxon>
        <taxon>Pterygota</taxon>
        <taxon>Neoptera</taxon>
        <taxon>Endopterygota</taxon>
        <taxon>Diptera</taxon>
        <taxon>Brachycera</taxon>
        <taxon>Muscomorpha</taxon>
        <taxon>Hippoboscoidea</taxon>
        <taxon>Glossinidae</taxon>
        <taxon>Glossina</taxon>
    </lineage>
</organism>
<evidence type="ECO:0000313" key="2">
    <source>
        <dbReference type="Proteomes" id="UP000078200"/>
    </source>
</evidence>
<dbReference type="EnsemblMetazoa" id="GAUT035297-RA">
    <property type="protein sequence ID" value="GAUT035297-PA"/>
    <property type="gene ID" value="GAUT035297"/>
</dbReference>
<proteinExistence type="predicted"/>
<evidence type="ECO:0000313" key="1">
    <source>
        <dbReference type="EnsemblMetazoa" id="GAUT035297-PA"/>
    </source>
</evidence>
<sequence>METKGGYSRALDVTPRLALASVYKIQLNEGNRGAAFPLTYTDLMSGSDDVNVAASMTWSRSREMTIVACIEPIFARLSLPIIAASTLVTNWYTFKCDNPPNTV</sequence>
<dbReference type="VEuPathDB" id="VectorBase:GAUT035297"/>
<protein>
    <submittedName>
        <fullName evidence="1">Uncharacterized protein</fullName>
    </submittedName>
</protein>
<accession>A0A1A9VF60</accession>